<keyword evidence="11 18" id="KW-1133">Transmembrane helix</keyword>
<evidence type="ECO:0000256" key="9">
    <source>
        <dbReference type="ARBA" id="ARBA00022967"/>
    </source>
</evidence>
<evidence type="ECO:0000256" key="1">
    <source>
        <dbReference type="ARBA" id="ARBA00004141"/>
    </source>
</evidence>
<gene>
    <name evidence="21" type="primary">coxB</name>
    <name evidence="21" type="ORF">HH216_08380</name>
</gene>
<evidence type="ECO:0000259" key="19">
    <source>
        <dbReference type="PROSITE" id="PS50857"/>
    </source>
</evidence>
<dbReference type="Gene3D" id="2.60.40.420">
    <property type="entry name" value="Cupredoxins - blue copper proteins"/>
    <property type="match status" value="1"/>
</dbReference>
<proteinExistence type="inferred from homology"/>
<evidence type="ECO:0000256" key="6">
    <source>
        <dbReference type="ARBA" id="ARBA00022660"/>
    </source>
</evidence>
<dbReference type="PROSITE" id="PS50857">
    <property type="entry name" value="COX2_CUA"/>
    <property type="match status" value="1"/>
</dbReference>
<keyword evidence="4" id="KW-0813">Transport</keyword>
<dbReference type="PROSITE" id="PS51007">
    <property type="entry name" value="CYTC"/>
    <property type="match status" value="1"/>
</dbReference>
<dbReference type="GO" id="GO:0016020">
    <property type="term" value="C:membrane"/>
    <property type="evidence" value="ECO:0007669"/>
    <property type="project" value="UniProtKB-SubCell"/>
</dbReference>
<evidence type="ECO:0000256" key="2">
    <source>
        <dbReference type="ARBA" id="ARBA00007866"/>
    </source>
</evidence>
<dbReference type="SUPFAM" id="SSF81464">
    <property type="entry name" value="Cytochrome c oxidase subunit II-like, transmembrane region"/>
    <property type="match status" value="1"/>
</dbReference>
<keyword evidence="6" id="KW-0679">Respiratory chain</keyword>
<feature type="transmembrane region" description="Helical" evidence="18">
    <location>
        <begin position="26"/>
        <end position="46"/>
    </location>
</feature>
<dbReference type="InterPro" id="IPR009056">
    <property type="entry name" value="Cyt_c-like_dom"/>
</dbReference>
<keyword evidence="5 17" id="KW-0349">Heme</keyword>
<evidence type="ECO:0000313" key="21">
    <source>
        <dbReference type="EMBL" id="QJD78438.1"/>
    </source>
</evidence>
<dbReference type="RefSeq" id="WP_169550412.1">
    <property type="nucleotide sequence ID" value="NZ_CP051677.1"/>
</dbReference>
<evidence type="ECO:0000256" key="5">
    <source>
        <dbReference type="ARBA" id="ARBA00022617"/>
    </source>
</evidence>
<reference evidence="21 22" key="1">
    <citation type="submission" date="2020-04" db="EMBL/GenBank/DDBJ databases">
        <title>Genome sequencing of novel species.</title>
        <authorList>
            <person name="Heo J."/>
            <person name="Kim S.-J."/>
            <person name="Kim J.-S."/>
            <person name="Hong S.-B."/>
            <person name="Kwon S.-W."/>
        </authorList>
    </citation>
    <scope>NUCLEOTIDE SEQUENCE [LARGE SCALE GENOMIC DNA]</scope>
    <source>
        <strain evidence="21 22">CJU-R4</strain>
    </source>
</reference>
<evidence type="ECO:0000256" key="10">
    <source>
        <dbReference type="ARBA" id="ARBA00022982"/>
    </source>
</evidence>
<name>A0A7L5DPK6_9BACT</name>
<dbReference type="GO" id="GO:0016491">
    <property type="term" value="F:oxidoreductase activity"/>
    <property type="evidence" value="ECO:0007669"/>
    <property type="project" value="UniProtKB-KW"/>
</dbReference>
<protein>
    <recommendedName>
        <fullName evidence="3">cytochrome-c oxidase</fullName>
        <ecNumber evidence="3">7.1.1.9</ecNumber>
    </recommendedName>
    <alternativeName>
        <fullName evidence="16">Cytochrome aa3 subunit 2</fullName>
    </alternativeName>
</protein>
<dbReference type="InterPro" id="IPR001505">
    <property type="entry name" value="Copper_CuA"/>
</dbReference>
<comment type="subcellular location">
    <subcellularLocation>
        <location evidence="1">Membrane</location>
        <topology evidence="1">Multi-pass membrane protein</topology>
    </subcellularLocation>
</comment>
<keyword evidence="14 18" id="KW-0472">Membrane</keyword>
<dbReference type="InterPro" id="IPR014222">
    <property type="entry name" value="Cyt_c_oxidase_su2"/>
</dbReference>
<evidence type="ECO:0000256" key="4">
    <source>
        <dbReference type="ARBA" id="ARBA00022448"/>
    </source>
</evidence>
<accession>A0A7L5DPK6</accession>
<evidence type="ECO:0000259" key="20">
    <source>
        <dbReference type="PROSITE" id="PS51007"/>
    </source>
</evidence>
<comment type="function">
    <text evidence="15">Subunits I and II form the functional core of the enzyme complex. Electrons originating in cytochrome c are transferred via heme a and Cu(A) to the binuclear center formed by heme a3 and Cu(B).</text>
</comment>
<comment type="similarity">
    <text evidence="2">Belongs to the cytochrome c oxidase subunit 2 family.</text>
</comment>
<evidence type="ECO:0000256" key="15">
    <source>
        <dbReference type="ARBA" id="ARBA00024688"/>
    </source>
</evidence>
<evidence type="ECO:0000313" key="22">
    <source>
        <dbReference type="Proteomes" id="UP000501128"/>
    </source>
</evidence>
<dbReference type="KEGG" id="srho:HH216_08380"/>
<dbReference type="InterPro" id="IPR045187">
    <property type="entry name" value="CcO_II"/>
</dbReference>
<keyword evidence="9" id="KW-1278">Translocase</keyword>
<evidence type="ECO:0000256" key="12">
    <source>
        <dbReference type="ARBA" id="ARBA00023004"/>
    </source>
</evidence>
<dbReference type="Gene3D" id="1.10.287.90">
    <property type="match status" value="1"/>
</dbReference>
<dbReference type="GO" id="GO:0020037">
    <property type="term" value="F:heme binding"/>
    <property type="evidence" value="ECO:0007669"/>
    <property type="project" value="InterPro"/>
</dbReference>
<dbReference type="Pfam" id="PF00034">
    <property type="entry name" value="Cytochrom_C"/>
    <property type="match status" value="1"/>
</dbReference>
<dbReference type="SUPFAM" id="SSF49503">
    <property type="entry name" value="Cupredoxins"/>
    <property type="match status" value="1"/>
</dbReference>
<dbReference type="EC" id="7.1.1.9" evidence="3"/>
<dbReference type="GO" id="GO:0004129">
    <property type="term" value="F:cytochrome-c oxidase activity"/>
    <property type="evidence" value="ECO:0007669"/>
    <property type="project" value="UniProtKB-EC"/>
</dbReference>
<dbReference type="PANTHER" id="PTHR22888:SF9">
    <property type="entry name" value="CYTOCHROME C OXIDASE SUBUNIT 2"/>
    <property type="match status" value="1"/>
</dbReference>
<dbReference type="Pfam" id="PF00116">
    <property type="entry name" value="COX2"/>
    <property type="match status" value="1"/>
</dbReference>
<evidence type="ECO:0000256" key="3">
    <source>
        <dbReference type="ARBA" id="ARBA00012949"/>
    </source>
</evidence>
<dbReference type="GO" id="GO:0042773">
    <property type="term" value="P:ATP synthesis coupled electron transport"/>
    <property type="evidence" value="ECO:0007669"/>
    <property type="project" value="TreeGrafter"/>
</dbReference>
<keyword evidence="8 17" id="KW-0479">Metal-binding</keyword>
<dbReference type="AlphaFoldDB" id="A0A7L5DPK6"/>
<dbReference type="InterPro" id="IPR036257">
    <property type="entry name" value="Cyt_c_oxidase_su2_TM_sf"/>
</dbReference>
<evidence type="ECO:0000256" key="16">
    <source>
        <dbReference type="ARBA" id="ARBA00031399"/>
    </source>
</evidence>
<dbReference type="PANTHER" id="PTHR22888">
    <property type="entry name" value="CYTOCHROME C OXIDASE, SUBUNIT II"/>
    <property type="match status" value="1"/>
</dbReference>
<keyword evidence="10" id="KW-0249">Electron transport</keyword>
<keyword evidence="7 18" id="KW-0812">Transmembrane</keyword>
<dbReference type="NCBIfam" id="TIGR02866">
    <property type="entry name" value="CoxB"/>
    <property type="match status" value="1"/>
</dbReference>
<keyword evidence="21" id="KW-0560">Oxidoreductase</keyword>
<evidence type="ECO:0000256" key="14">
    <source>
        <dbReference type="ARBA" id="ARBA00023136"/>
    </source>
</evidence>
<organism evidence="21 22">
    <name type="scientific">Spirosoma rhododendri</name>
    <dbReference type="NCBI Taxonomy" id="2728024"/>
    <lineage>
        <taxon>Bacteria</taxon>
        <taxon>Pseudomonadati</taxon>
        <taxon>Bacteroidota</taxon>
        <taxon>Cytophagia</taxon>
        <taxon>Cytophagales</taxon>
        <taxon>Cytophagaceae</taxon>
        <taxon>Spirosoma</taxon>
    </lineage>
</organism>
<evidence type="ECO:0000256" key="18">
    <source>
        <dbReference type="SAM" id="Phobius"/>
    </source>
</evidence>
<feature type="domain" description="Cytochrome c" evidence="20">
    <location>
        <begin position="224"/>
        <end position="315"/>
    </location>
</feature>
<evidence type="ECO:0000256" key="11">
    <source>
        <dbReference type="ARBA" id="ARBA00022989"/>
    </source>
</evidence>
<feature type="transmembrane region" description="Helical" evidence="18">
    <location>
        <begin position="67"/>
        <end position="88"/>
    </location>
</feature>
<feature type="domain" description="Cytochrome oxidase subunit II copper A binding" evidence="19">
    <location>
        <begin position="101"/>
        <end position="213"/>
    </location>
</feature>
<evidence type="ECO:0000256" key="13">
    <source>
        <dbReference type="ARBA" id="ARBA00023008"/>
    </source>
</evidence>
<dbReference type="SUPFAM" id="SSF46626">
    <property type="entry name" value="Cytochrome c"/>
    <property type="match status" value="1"/>
</dbReference>
<evidence type="ECO:0000256" key="17">
    <source>
        <dbReference type="PROSITE-ProRule" id="PRU00433"/>
    </source>
</evidence>
<dbReference type="InterPro" id="IPR036909">
    <property type="entry name" value="Cyt_c-like_dom_sf"/>
</dbReference>
<evidence type="ECO:0000256" key="8">
    <source>
        <dbReference type="ARBA" id="ARBA00022723"/>
    </source>
</evidence>
<dbReference type="PROSITE" id="PS00078">
    <property type="entry name" value="COX2"/>
    <property type="match status" value="1"/>
</dbReference>
<keyword evidence="13" id="KW-0186">Copper</keyword>
<keyword evidence="22" id="KW-1185">Reference proteome</keyword>
<dbReference type="InterPro" id="IPR008972">
    <property type="entry name" value="Cupredoxin"/>
</dbReference>
<dbReference type="Proteomes" id="UP000501128">
    <property type="component" value="Chromosome"/>
</dbReference>
<dbReference type="EMBL" id="CP051677">
    <property type="protein sequence ID" value="QJD78438.1"/>
    <property type="molecule type" value="Genomic_DNA"/>
</dbReference>
<keyword evidence="12 17" id="KW-0408">Iron</keyword>
<dbReference type="InterPro" id="IPR002429">
    <property type="entry name" value="CcO_II-like_C"/>
</dbReference>
<sequence>MEKFSQLPYFLSPASGQADRIASLTTYFIIAALFVLAVVIGLLIYVSVRFRAKPGDGEPKQFTGNKVVEGFMIGVPTLLVAVFMYLTIDTMANVMPAPAGNQRPDVVITGHRYWWEASYPGTKAIVANEIHLPVGRKLLVHINAADVIHDWWVPQLGAKMDAIPGRTNYVWTTIQKPGVYEGACSEFCGAQHAWMRIKVVAQPEAEFRKWVAQKEQDATTQLSASAQAGAAFFSHQPCGSCHRIRGTAANGNVGPDLTHFGSRKIMLAGLLENNPENLRKWLTEPQHVKPGALMPRFGYPKDSITVLVDYLTALK</sequence>
<evidence type="ECO:0000256" key="7">
    <source>
        <dbReference type="ARBA" id="ARBA00022692"/>
    </source>
</evidence>
<dbReference type="GO" id="GO:0005507">
    <property type="term" value="F:copper ion binding"/>
    <property type="evidence" value="ECO:0007669"/>
    <property type="project" value="InterPro"/>
</dbReference>